<keyword evidence="6" id="KW-1185">Reference proteome</keyword>
<dbReference type="Gene3D" id="3.40.630.30">
    <property type="match status" value="1"/>
</dbReference>
<evidence type="ECO:0000259" key="4">
    <source>
        <dbReference type="PROSITE" id="PS51186"/>
    </source>
</evidence>
<dbReference type="PANTHER" id="PTHR10545">
    <property type="entry name" value="DIAMINE N-ACETYLTRANSFERASE"/>
    <property type="match status" value="1"/>
</dbReference>
<dbReference type="InterPro" id="IPR016181">
    <property type="entry name" value="Acyl_CoA_acyltransferase"/>
</dbReference>
<dbReference type="Proteomes" id="UP000728185">
    <property type="component" value="Unassembled WGS sequence"/>
</dbReference>
<evidence type="ECO:0000313" key="6">
    <source>
        <dbReference type="Proteomes" id="UP000728185"/>
    </source>
</evidence>
<gene>
    <name evidence="5" type="ORF">FBUS_08802</name>
</gene>
<evidence type="ECO:0000256" key="2">
    <source>
        <dbReference type="ARBA" id="ARBA00022679"/>
    </source>
</evidence>
<name>A0A8E0RKX5_9TREM</name>
<organism evidence="5 6">
    <name type="scientific">Fasciolopsis buskii</name>
    <dbReference type="NCBI Taxonomy" id="27845"/>
    <lineage>
        <taxon>Eukaryota</taxon>
        <taxon>Metazoa</taxon>
        <taxon>Spiralia</taxon>
        <taxon>Lophotrochozoa</taxon>
        <taxon>Platyhelminthes</taxon>
        <taxon>Trematoda</taxon>
        <taxon>Digenea</taxon>
        <taxon>Plagiorchiida</taxon>
        <taxon>Echinostomata</taxon>
        <taxon>Echinostomatoidea</taxon>
        <taxon>Fasciolidae</taxon>
        <taxon>Fasciolopsis</taxon>
    </lineage>
</organism>
<evidence type="ECO:0000313" key="5">
    <source>
        <dbReference type="EMBL" id="KAA0184809.1"/>
    </source>
</evidence>
<dbReference type="PROSITE" id="PS51186">
    <property type="entry name" value="GNAT"/>
    <property type="match status" value="1"/>
</dbReference>
<evidence type="ECO:0000256" key="3">
    <source>
        <dbReference type="ARBA" id="ARBA00023315"/>
    </source>
</evidence>
<proteinExistence type="inferred from homology"/>
<dbReference type="EMBL" id="LUCM01010890">
    <property type="protein sequence ID" value="KAA0184809.1"/>
    <property type="molecule type" value="Genomic_DNA"/>
</dbReference>
<keyword evidence="2" id="KW-0808">Transferase</keyword>
<dbReference type="OrthoDB" id="7305308at2759"/>
<keyword evidence="3" id="KW-0012">Acyltransferase</keyword>
<dbReference type="InterPro" id="IPR051016">
    <property type="entry name" value="Diverse_Substrate_AcTransf"/>
</dbReference>
<dbReference type="AlphaFoldDB" id="A0A8E0RKX5"/>
<feature type="domain" description="N-acetyltransferase" evidence="4">
    <location>
        <begin position="2"/>
        <end position="169"/>
    </location>
</feature>
<dbReference type="SUPFAM" id="SSF55729">
    <property type="entry name" value="Acyl-CoA N-acyltransferases (Nat)"/>
    <property type="match status" value="1"/>
</dbReference>
<comment type="caution">
    <text evidence="5">The sequence shown here is derived from an EMBL/GenBank/DDBJ whole genome shotgun (WGS) entry which is preliminary data.</text>
</comment>
<dbReference type="PANTHER" id="PTHR10545:SF29">
    <property type="entry name" value="GH14572P-RELATED"/>
    <property type="match status" value="1"/>
</dbReference>
<dbReference type="Pfam" id="PF00583">
    <property type="entry name" value="Acetyltransf_1"/>
    <property type="match status" value="1"/>
</dbReference>
<evidence type="ECO:0000256" key="1">
    <source>
        <dbReference type="ARBA" id="ARBA00008694"/>
    </source>
</evidence>
<dbReference type="CDD" id="cd04301">
    <property type="entry name" value="NAT_SF"/>
    <property type="match status" value="1"/>
</dbReference>
<reference evidence="5" key="1">
    <citation type="submission" date="2019-05" db="EMBL/GenBank/DDBJ databases">
        <title>Annotation for the trematode Fasciolopsis buski.</title>
        <authorList>
            <person name="Choi Y.-J."/>
        </authorList>
    </citation>
    <scope>NUCLEOTIDE SEQUENCE</scope>
    <source>
        <strain evidence="5">HT</strain>
        <tissue evidence="5">Whole worm</tissue>
    </source>
</reference>
<dbReference type="GO" id="GO:0008080">
    <property type="term" value="F:N-acetyltransferase activity"/>
    <property type="evidence" value="ECO:0007669"/>
    <property type="project" value="TreeGrafter"/>
</dbReference>
<comment type="similarity">
    <text evidence="1">Belongs to the acetyltransferase family.</text>
</comment>
<sequence length="360" mass="41051">MFHVRQITPDDLPEAHRLTVNLYYYHSGLRYESLLTEAEFVDLFELGYLNGLVLTYAETQEHGTAKKAKPIGCMIYHSTVSNVRGKGIYLDQFIILEEFRRRGLGQTMMTRLCQICQENRDKFIQLIFRKGLPVEKLYTRLGFENCTMLPPRLHELQVIGKTELKKMIDKGATLEDTRLDSLVKLIIPFGASENCKSRTWTALNDANPECHCCQQNKLCHLRAQNIILAEKKLERSDVSKMCTFVEKTIVCSWGGPLVTFSDFVGDKSLLSPGVLCSRLRCWSTMHPNLGGAVWEVPCEVNNKDKQNACPLICSLKQLNVIDGTIHEGWNNCYLDEAGIRRMSELSIPENTTLFDKISFD</sequence>
<dbReference type="InterPro" id="IPR000182">
    <property type="entry name" value="GNAT_dom"/>
</dbReference>
<accession>A0A8E0RKX5</accession>
<protein>
    <recommendedName>
        <fullName evidence="4">N-acetyltransferase domain-containing protein</fullName>
    </recommendedName>
</protein>